<dbReference type="OrthoDB" id="9801665at2"/>
<evidence type="ECO:0000313" key="2">
    <source>
        <dbReference type="EMBL" id="TNC42847.1"/>
    </source>
</evidence>
<comment type="caution">
    <text evidence="2">The sequence shown here is derived from an EMBL/GenBank/DDBJ whole genome shotgun (WGS) entry which is preliminary data.</text>
</comment>
<dbReference type="GO" id="GO:0005524">
    <property type="term" value="F:ATP binding"/>
    <property type="evidence" value="ECO:0007669"/>
    <property type="project" value="UniProtKB-KW"/>
</dbReference>
<organism evidence="2 3">
    <name type="scientific">Rubellimicrobium rubrum</name>
    <dbReference type="NCBI Taxonomy" id="2585369"/>
    <lineage>
        <taxon>Bacteria</taxon>
        <taxon>Pseudomonadati</taxon>
        <taxon>Pseudomonadota</taxon>
        <taxon>Alphaproteobacteria</taxon>
        <taxon>Rhodobacterales</taxon>
        <taxon>Roseobacteraceae</taxon>
        <taxon>Rubellimicrobium</taxon>
    </lineage>
</organism>
<protein>
    <submittedName>
        <fullName evidence="2">ATP-binding protein</fullName>
    </submittedName>
</protein>
<accession>A0A5C4MKQ3</accession>
<dbReference type="SUPFAM" id="SSF52540">
    <property type="entry name" value="P-loop containing nucleoside triphosphate hydrolases"/>
    <property type="match status" value="1"/>
</dbReference>
<dbReference type="RefSeq" id="WP_139079144.1">
    <property type="nucleotide sequence ID" value="NZ_VDFU01000083.1"/>
</dbReference>
<sequence>MTTDLPREAAFIATRAHGRFVEFADACSEYRYIGVCHGRPGVGKTRSAREYAAWPGLSDYSFREPPTGTTADAVRLCRGLFYTAAVANTPKSLQAGLGLNLARLGHARLVLDGQMGAIDRMHQAERACPLVVVDEADRLSLKSLEHLRDLYDRYGFGLILLGMPGLEKRLARYPQFFSRIGFVHEFKPLGAEETRVLLARHGTALGVRFDPESLEHVEALAAVIRITSGNLRLIERLLAQMRRIMALNPRAAVSVDLVQAARD</sequence>
<feature type="non-terminal residue" evidence="2">
    <location>
        <position position="263"/>
    </location>
</feature>
<dbReference type="EMBL" id="VDFU01000083">
    <property type="protein sequence ID" value="TNC42847.1"/>
    <property type="molecule type" value="Genomic_DNA"/>
</dbReference>
<feature type="domain" description="ORC1/DEAH AAA+ ATPase" evidence="1">
    <location>
        <begin position="30"/>
        <end position="170"/>
    </location>
</feature>
<dbReference type="InterPro" id="IPR052026">
    <property type="entry name" value="ExeA_AAA_ATPase_DNA-bind"/>
</dbReference>
<evidence type="ECO:0000313" key="3">
    <source>
        <dbReference type="Proteomes" id="UP000305887"/>
    </source>
</evidence>
<dbReference type="PANTHER" id="PTHR35894:SF1">
    <property type="entry name" value="PHOSPHORIBULOKINASE _ URIDINE KINASE FAMILY"/>
    <property type="match status" value="1"/>
</dbReference>
<keyword evidence="3" id="KW-1185">Reference proteome</keyword>
<dbReference type="Pfam" id="PF13401">
    <property type="entry name" value="AAA_22"/>
    <property type="match status" value="1"/>
</dbReference>
<reference evidence="2 3" key="1">
    <citation type="submission" date="2019-06" db="EMBL/GenBank/DDBJ databases">
        <title>YIM 131921 draft genome.</title>
        <authorList>
            <person name="Jiang L."/>
        </authorList>
    </citation>
    <scope>NUCLEOTIDE SEQUENCE [LARGE SCALE GENOMIC DNA]</scope>
    <source>
        <strain evidence="2 3">YIM 131921</strain>
    </source>
</reference>
<dbReference type="AlphaFoldDB" id="A0A5C4MKQ3"/>
<dbReference type="Proteomes" id="UP000305887">
    <property type="component" value="Unassembled WGS sequence"/>
</dbReference>
<proteinExistence type="predicted"/>
<dbReference type="InterPro" id="IPR049945">
    <property type="entry name" value="AAA_22"/>
</dbReference>
<name>A0A5C4MKQ3_9RHOB</name>
<dbReference type="InterPro" id="IPR027417">
    <property type="entry name" value="P-loop_NTPase"/>
</dbReference>
<keyword evidence="2" id="KW-0067">ATP-binding</keyword>
<dbReference type="GO" id="GO:0016887">
    <property type="term" value="F:ATP hydrolysis activity"/>
    <property type="evidence" value="ECO:0007669"/>
    <property type="project" value="InterPro"/>
</dbReference>
<gene>
    <name evidence="2" type="ORF">FHG66_21270</name>
</gene>
<keyword evidence="2" id="KW-0547">Nucleotide-binding</keyword>
<evidence type="ECO:0000259" key="1">
    <source>
        <dbReference type="Pfam" id="PF13401"/>
    </source>
</evidence>
<dbReference type="PANTHER" id="PTHR35894">
    <property type="entry name" value="GENERAL SECRETION PATHWAY PROTEIN A-RELATED"/>
    <property type="match status" value="1"/>
</dbReference>